<protein>
    <submittedName>
        <fullName evidence="3">Uncharacterized protein</fullName>
    </submittedName>
</protein>
<evidence type="ECO:0000256" key="2">
    <source>
        <dbReference type="SAM" id="Phobius"/>
    </source>
</evidence>
<dbReference type="AlphaFoldDB" id="A0A3S4ZWL5"/>
<evidence type="ECO:0000256" key="1">
    <source>
        <dbReference type="SAM" id="MobiDB-lite"/>
    </source>
</evidence>
<accession>A0A3S4ZWL5</accession>
<feature type="compositionally biased region" description="Low complexity" evidence="1">
    <location>
        <begin position="186"/>
        <end position="212"/>
    </location>
</feature>
<keyword evidence="2" id="KW-0472">Membrane</keyword>
<feature type="transmembrane region" description="Helical" evidence="2">
    <location>
        <begin position="129"/>
        <end position="153"/>
    </location>
</feature>
<reference evidence="3" key="1">
    <citation type="submission" date="2018-11" db="EMBL/GenBank/DDBJ databases">
        <authorList>
            <consortium name="Pathogen Informatics"/>
        </authorList>
    </citation>
    <scope>NUCLEOTIDE SEQUENCE</scope>
</reference>
<evidence type="ECO:0000313" key="3">
    <source>
        <dbReference type="EMBL" id="VEL13835.1"/>
    </source>
</evidence>
<feature type="region of interest" description="Disordered" evidence="1">
    <location>
        <begin position="181"/>
        <end position="212"/>
    </location>
</feature>
<feature type="region of interest" description="Disordered" evidence="1">
    <location>
        <begin position="224"/>
        <end position="261"/>
    </location>
</feature>
<name>A0A3S4ZWL5_9PLAT</name>
<dbReference type="EMBL" id="CAAALY010019096">
    <property type="protein sequence ID" value="VEL13835.1"/>
    <property type="molecule type" value="Genomic_DNA"/>
</dbReference>
<feature type="compositionally biased region" description="Basic and acidic residues" evidence="1">
    <location>
        <begin position="245"/>
        <end position="255"/>
    </location>
</feature>
<organism evidence="3 4">
    <name type="scientific">Protopolystoma xenopodis</name>
    <dbReference type="NCBI Taxonomy" id="117903"/>
    <lineage>
        <taxon>Eukaryota</taxon>
        <taxon>Metazoa</taxon>
        <taxon>Spiralia</taxon>
        <taxon>Lophotrochozoa</taxon>
        <taxon>Platyhelminthes</taxon>
        <taxon>Monogenea</taxon>
        <taxon>Polyopisthocotylea</taxon>
        <taxon>Polystomatidea</taxon>
        <taxon>Polystomatidae</taxon>
        <taxon>Protopolystoma</taxon>
    </lineage>
</organism>
<keyword evidence="2" id="KW-1133">Transmembrane helix</keyword>
<sequence length="286" mass="31128">MACGLPPNPGQVDSETATPLIQSAVVRRIFLAILQPDDLDHVRDTWYHRMQLLYTTTGRFAVSSLAAASGHGSEPGIDSSHDQLGGLDRARQQSLLRHHRIDHPLVANTDDSANQQTAGLLLGRFNFRLLLYLLLPATVSLLLLGVICVFVYWEDCSLTRRGLQARQSWLNHVSEARRNAECPRPTATATTLTASSSSTTLNMSTGASRRGTTTTVWKMAGSPLPFSNRRLEPGNSQLGQLAEAGRGRRDDRLSKEVGAPPSYNSIMALFNADSSQTSPKPPAEEA</sequence>
<evidence type="ECO:0000313" key="4">
    <source>
        <dbReference type="Proteomes" id="UP000784294"/>
    </source>
</evidence>
<comment type="caution">
    <text evidence="3">The sequence shown here is derived from an EMBL/GenBank/DDBJ whole genome shotgun (WGS) entry which is preliminary data.</text>
</comment>
<dbReference type="Proteomes" id="UP000784294">
    <property type="component" value="Unassembled WGS sequence"/>
</dbReference>
<proteinExistence type="predicted"/>
<keyword evidence="4" id="KW-1185">Reference proteome</keyword>
<keyword evidence="2" id="KW-0812">Transmembrane</keyword>
<gene>
    <name evidence="3" type="ORF">PXEA_LOCUS7275</name>
</gene>